<feature type="domain" description="Phosphoribulokinase/uridine kinase" evidence="1">
    <location>
        <begin position="6"/>
        <end position="187"/>
    </location>
</feature>
<dbReference type="AlphaFoldDB" id="A0A1E5T3B2"/>
<dbReference type="Gene3D" id="3.40.50.300">
    <property type="entry name" value="P-loop containing nucleotide triphosphate hydrolases"/>
    <property type="match status" value="1"/>
</dbReference>
<keyword evidence="2" id="KW-0418">Kinase</keyword>
<dbReference type="SUPFAM" id="SSF52540">
    <property type="entry name" value="P-loop containing nucleoside triphosphate hydrolases"/>
    <property type="match status" value="1"/>
</dbReference>
<dbReference type="Proteomes" id="UP000095552">
    <property type="component" value="Unassembled WGS sequence"/>
</dbReference>
<dbReference type="PANTHER" id="PTHR10285">
    <property type="entry name" value="URIDINE KINASE"/>
    <property type="match status" value="1"/>
</dbReference>
<dbReference type="PRINTS" id="PR00988">
    <property type="entry name" value="URIDINKINASE"/>
</dbReference>
<evidence type="ECO:0000259" key="1">
    <source>
        <dbReference type="Pfam" id="PF00485"/>
    </source>
</evidence>
<dbReference type="RefSeq" id="WP_069834782.1">
    <property type="nucleotide sequence ID" value="NZ_MDGQ01000004.1"/>
</dbReference>
<dbReference type="GO" id="GO:0016301">
    <property type="term" value="F:kinase activity"/>
    <property type="evidence" value="ECO:0007669"/>
    <property type="project" value="UniProtKB-KW"/>
</dbReference>
<comment type="caution">
    <text evidence="2">The sequence shown here is derived from an EMBL/GenBank/DDBJ whole genome shotgun (WGS) entry which is preliminary data.</text>
</comment>
<reference evidence="2 3" key="1">
    <citation type="submission" date="2016-08" db="EMBL/GenBank/DDBJ databases">
        <title>Draft genome of Fabibacter sp. strain SK-8.</title>
        <authorList>
            <person name="Wong S.-K."/>
            <person name="Hamasaki K."/>
            <person name="Yoshizawa S."/>
        </authorList>
    </citation>
    <scope>NUCLEOTIDE SEQUENCE [LARGE SCALE GENOMIC DNA]</scope>
    <source>
        <strain evidence="2 3">SK-8</strain>
    </source>
</reference>
<gene>
    <name evidence="2" type="ORF">BFP71_07030</name>
</gene>
<dbReference type="OrthoDB" id="9777642at2"/>
<accession>A0A1E5T3B2</accession>
<evidence type="ECO:0000313" key="3">
    <source>
        <dbReference type="Proteomes" id="UP000095552"/>
    </source>
</evidence>
<dbReference type="Pfam" id="PF00485">
    <property type="entry name" value="PRK"/>
    <property type="match status" value="1"/>
</dbReference>
<dbReference type="InterPro" id="IPR006083">
    <property type="entry name" value="PRK/URK"/>
</dbReference>
<dbReference type="GO" id="GO:0005524">
    <property type="term" value="F:ATP binding"/>
    <property type="evidence" value="ECO:0007669"/>
    <property type="project" value="InterPro"/>
</dbReference>
<keyword evidence="2" id="KW-0808">Transferase</keyword>
<keyword evidence="3" id="KW-1185">Reference proteome</keyword>
<name>A0A1E5T3B2_9BACT</name>
<dbReference type="EMBL" id="MDGQ01000004">
    <property type="protein sequence ID" value="OEK05864.1"/>
    <property type="molecule type" value="Genomic_DNA"/>
</dbReference>
<dbReference type="InterPro" id="IPR027417">
    <property type="entry name" value="P-loop_NTPase"/>
</dbReference>
<dbReference type="STRING" id="1563681.BFP71_07030"/>
<evidence type="ECO:0000313" key="2">
    <source>
        <dbReference type="EMBL" id="OEK05864.1"/>
    </source>
</evidence>
<proteinExistence type="predicted"/>
<sequence>MEKPFIIGITGGSGSGKTRFLKELLSGFDGRYVTCISQDDYYRPREYQLVDKNGELNFDRPESIDYEHFASDLRALSEGKAVEKLEYTFNNPDVEPQKLVRKSAPVILVEGIFIFHYQKISELIDLKVFIDAKDYIKLQRRLKRDREERGYDADDVLYKYENHIMPSYHKYIAPYKEEADLVVPNNKDFDKALMVIRSLIDSKIIEQQ</sequence>
<protein>
    <submittedName>
        <fullName evidence="2">Uridine kinase</fullName>
    </submittedName>
</protein>
<organism evidence="2 3">
    <name type="scientific">Roseivirga misakiensis</name>
    <dbReference type="NCBI Taxonomy" id="1563681"/>
    <lineage>
        <taxon>Bacteria</taxon>
        <taxon>Pseudomonadati</taxon>
        <taxon>Bacteroidota</taxon>
        <taxon>Cytophagia</taxon>
        <taxon>Cytophagales</taxon>
        <taxon>Roseivirgaceae</taxon>
        <taxon>Roseivirga</taxon>
    </lineage>
</organism>